<keyword evidence="12 14" id="KW-0472">Membrane</keyword>
<sequence length="524" mass="59103">MYKKKLFFFGLGTAFILLIALACTAVSAHLTRQNLEQSTIAQSLLSEHQQLSSISYRLFKQLTDEIIFGKNANQANVRKKRAIIAESIVNIRRLELKQREALGEDFTLGTVEDTDELDSLITSIINEFEMIVENSTSVPIAQKQNLRNLLEESIDNEFREAINAAEVRQSRVVSSINARINALNTAIVWFTLILGLLVVPLIGYACYWLFNQLYQPLILIQRATNTIANGDYRKPISDTLDSEFQQLATSINQLAKRLQEHEANEARSRKNLEFQVEQRTSELTQANLQLTKIDSRRRQFIADVSHELRTPLTIIRGEAQVTLRVKSISEAEYKDTLQVILDQAVNLSHLVDGLLLLTRAEMTELHLELSSMDMEPIIMSEVAKWRKLCENRNIEVDENIKNTLTKVRIDKPRIEQVFSILLDNANKYSAKNEAIKISIGYSEECINISVSDTGEGISGAEIENIFERFVRFSKHNEGVGLGLPIAKAIVEAHKGSISVNSVQGEGTTFSVKLPLDNLTLKNES</sequence>
<dbReference type="EC" id="2.7.13.3" evidence="4"/>
<evidence type="ECO:0000256" key="10">
    <source>
        <dbReference type="ARBA" id="ARBA00022840"/>
    </source>
</evidence>
<protein>
    <recommendedName>
        <fullName evidence="4">histidine kinase</fullName>
        <ecNumber evidence="4">2.7.13.3</ecNumber>
    </recommendedName>
</protein>
<evidence type="ECO:0000256" key="6">
    <source>
        <dbReference type="ARBA" id="ARBA00022553"/>
    </source>
</evidence>
<evidence type="ECO:0000313" key="17">
    <source>
        <dbReference type="EMBL" id="MDT0583544.1"/>
    </source>
</evidence>
<dbReference type="InterPro" id="IPR005467">
    <property type="entry name" value="His_kinase_dom"/>
</dbReference>
<feature type="domain" description="Histidine kinase" evidence="15">
    <location>
        <begin position="303"/>
        <end position="517"/>
    </location>
</feature>
<dbReference type="InterPro" id="IPR003661">
    <property type="entry name" value="HisK_dim/P_dom"/>
</dbReference>
<name>A0AAW8R530_9ALTE</name>
<dbReference type="Gene3D" id="3.30.565.10">
    <property type="entry name" value="Histidine kinase-like ATPase, C-terminal domain"/>
    <property type="match status" value="1"/>
</dbReference>
<dbReference type="PANTHER" id="PTHR42878:SF7">
    <property type="entry name" value="SENSOR HISTIDINE KINASE GLRK"/>
    <property type="match status" value="1"/>
</dbReference>
<dbReference type="FunFam" id="1.10.287.130:FF:000001">
    <property type="entry name" value="Two-component sensor histidine kinase"/>
    <property type="match status" value="1"/>
</dbReference>
<evidence type="ECO:0000313" key="18">
    <source>
        <dbReference type="Proteomes" id="UP001249020"/>
    </source>
</evidence>
<evidence type="ECO:0000256" key="13">
    <source>
        <dbReference type="SAM" id="Coils"/>
    </source>
</evidence>
<dbReference type="Pfam" id="PF00512">
    <property type="entry name" value="HisKA"/>
    <property type="match status" value="1"/>
</dbReference>
<dbReference type="SMART" id="SM00387">
    <property type="entry name" value="HATPase_c"/>
    <property type="match status" value="1"/>
</dbReference>
<dbReference type="InterPro" id="IPR050351">
    <property type="entry name" value="BphY/WalK/GraS-like"/>
</dbReference>
<keyword evidence="5" id="KW-1003">Cell membrane</keyword>
<dbReference type="RefSeq" id="WP_311362312.1">
    <property type="nucleotide sequence ID" value="NZ_JAVRIE010000005.1"/>
</dbReference>
<accession>A0AAW8R530</accession>
<evidence type="ECO:0000259" key="15">
    <source>
        <dbReference type="PROSITE" id="PS50109"/>
    </source>
</evidence>
<dbReference type="SMART" id="SM00304">
    <property type="entry name" value="HAMP"/>
    <property type="match status" value="1"/>
</dbReference>
<dbReference type="SMART" id="SM00388">
    <property type="entry name" value="HisKA"/>
    <property type="match status" value="1"/>
</dbReference>
<dbReference type="GO" id="GO:0030295">
    <property type="term" value="F:protein kinase activator activity"/>
    <property type="evidence" value="ECO:0007669"/>
    <property type="project" value="TreeGrafter"/>
</dbReference>
<evidence type="ECO:0000256" key="12">
    <source>
        <dbReference type="ARBA" id="ARBA00023136"/>
    </source>
</evidence>
<dbReference type="InterPro" id="IPR004358">
    <property type="entry name" value="Sig_transdc_His_kin-like_C"/>
</dbReference>
<comment type="subcellular location">
    <subcellularLocation>
        <location evidence="2">Cell membrane</location>
    </subcellularLocation>
    <subcellularLocation>
        <location evidence="3">Membrane raft</location>
        <topology evidence="3">Multi-pass membrane protein</topology>
    </subcellularLocation>
</comment>
<dbReference type="FunFam" id="3.30.565.10:FF:000023">
    <property type="entry name" value="PAS domain-containing sensor histidine kinase"/>
    <property type="match status" value="1"/>
</dbReference>
<dbReference type="GO" id="GO:0045121">
    <property type="term" value="C:membrane raft"/>
    <property type="evidence" value="ECO:0007669"/>
    <property type="project" value="UniProtKB-SubCell"/>
</dbReference>
<dbReference type="GO" id="GO:0005886">
    <property type="term" value="C:plasma membrane"/>
    <property type="evidence" value="ECO:0007669"/>
    <property type="project" value="UniProtKB-SubCell"/>
</dbReference>
<keyword evidence="13" id="KW-0175">Coiled coil</keyword>
<dbReference type="InterPro" id="IPR003594">
    <property type="entry name" value="HATPase_dom"/>
</dbReference>
<evidence type="ECO:0000256" key="8">
    <source>
        <dbReference type="ARBA" id="ARBA00022741"/>
    </source>
</evidence>
<feature type="domain" description="HAMP" evidence="16">
    <location>
        <begin position="211"/>
        <end position="263"/>
    </location>
</feature>
<dbReference type="InterPro" id="IPR036097">
    <property type="entry name" value="HisK_dim/P_sf"/>
</dbReference>
<comment type="caution">
    <text evidence="17">The sequence shown here is derived from an EMBL/GenBank/DDBJ whole genome shotgun (WGS) entry which is preliminary data.</text>
</comment>
<evidence type="ECO:0000256" key="5">
    <source>
        <dbReference type="ARBA" id="ARBA00022475"/>
    </source>
</evidence>
<dbReference type="CDD" id="cd00082">
    <property type="entry name" value="HisKA"/>
    <property type="match status" value="1"/>
</dbReference>
<dbReference type="InterPro" id="IPR036890">
    <property type="entry name" value="HATPase_C_sf"/>
</dbReference>
<dbReference type="SUPFAM" id="SSF47384">
    <property type="entry name" value="Homodimeric domain of signal transducing histidine kinase"/>
    <property type="match status" value="1"/>
</dbReference>
<dbReference type="SUPFAM" id="SSF158472">
    <property type="entry name" value="HAMP domain-like"/>
    <property type="match status" value="1"/>
</dbReference>
<gene>
    <name evidence="17" type="ORF">RM544_13425</name>
</gene>
<evidence type="ECO:0000259" key="16">
    <source>
        <dbReference type="PROSITE" id="PS50885"/>
    </source>
</evidence>
<dbReference type="Gene3D" id="6.10.340.10">
    <property type="match status" value="1"/>
</dbReference>
<dbReference type="AlphaFoldDB" id="A0AAW8R530"/>
<dbReference type="EMBL" id="JAVRIE010000005">
    <property type="protein sequence ID" value="MDT0583544.1"/>
    <property type="molecule type" value="Genomic_DNA"/>
</dbReference>
<keyword evidence="11" id="KW-0902">Two-component regulatory system</keyword>
<dbReference type="GO" id="GO:0007234">
    <property type="term" value="P:osmosensory signaling via phosphorelay pathway"/>
    <property type="evidence" value="ECO:0007669"/>
    <property type="project" value="TreeGrafter"/>
</dbReference>
<dbReference type="SUPFAM" id="SSF55874">
    <property type="entry name" value="ATPase domain of HSP90 chaperone/DNA topoisomerase II/histidine kinase"/>
    <property type="match status" value="1"/>
</dbReference>
<evidence type="ECO:0000256" key="7">
    <source>
        <dbReference type="ARBA" id="ARBA00022679"/>
    </source>
</evidence>
<dbReference type="PANTHER" id="PTHR42878">
    <property type="entry name" value="TWO-COMPONENT HISTIDINE KINASE"/>
    <property type="match status" value="1"/>
</dbReference>
<evidence type="ECO:0000256" key="1">
    <source>
        <dbReference type="ARBA" id="ARBA00000085"/>
    </source>
</evidence>
<dbReference type="GO" id="GO:0000156">
    <property type="term" value="F:phosphorelay response regulator activity"/>
    <property type="evidence" value="ECO:0007669"/>
    <property type="project" value="TreeGrafter"/>
</dbReference>
<evidence type="ECO:0000256" key="9">
    <source>
        <dbReference type="ARBA" id="ARBA00022777"/>
    </source>
</evidence>
<keyword evidence="7" id="KW-0808">Transferase</keyword>
<evidence type="ECO:0000256" key="11">
    <source>
        <dbReference type="ARBA" id="ARBA00023012"/>
    </source>
</evidence>
<keyword evidence="18" id="KW-1185">Reference proteome</keyword>
<dbReference type="PROSITE" id="PS50885">
    <property type="entry name" value="HAMP"/>
    <property type="match status" value="1"/>
</dbReference>
<dbReference type="GO" id="GO:0000155">
    <property type="term" value="F:phosphorelay sensor kinase activity"/>
    <property type="evidence" value="ECO:0007669"/>
    <property type="project" value="InterPro"/>
</dbReference>
<dbReference type="CDD" id="cd06225">
    <property type="entry name" value="HAMP"/>
    <property type="match status" value="1"/>
</dbReference>
<keyword evidence="8" id="KW-0547">Nucleotide-binding</keyword>
<dbReference type="PROSITE" id="PS50109">
    <property type="entry name" value="HIS_KIN"/>
    <property type="match status" value="1"/>
</dbReference>
<dbReference type="Gene3D" id="1.10.287.130">
    <property type="match status" value="1"/>
</dbReference>
<dbReference type="Pfam" id="PF02518">
    <property type="entry name" value="HATPase_c"/>
    <property type="match status" value="1"/>
</dbReference>
<dbReference type="Pfam" id="PF00672">
    <property type="entry name" value="HAMP"/>
    <property type="match status" value="1"/>
</dbReference>
<keyword evidence="10" id="KW-0067">ATP-binding</keyword>
<evidence type="ECO:0000256" key="4">
    <source>
        <dbReference type="ARBA" id="ARBA00012438"/>
    </source>
</evidence>
<dbReference type="GO" id="GO:0005524">
    <property type="term" value="F:ATP binding"/>
    <property type="evidence" value="ECO:0007669"/>
    <property type="project" value="UniProtKB-KW"/>
</dbReference>
<keyword evidence="9 17" id="KW-0418">Kinase</keyword>
<feature type="transmembrane region" description="Helical" evidence="14">
    <location>
        <begin position="186"/>
        <end position="210"/>
    </location>
</feature>
<proteinExistence type="predicted"/>
<keyword evidence="6" id="KW-0597">Phosphoprotein</keyword>
<evidence type="ECO:0000256" key="14">
    <source>
        <dbReference type="SAM" id="Phobius"/>
    </source>
</evidence>
<dbReference type="PRINTS" id="PR00344">
    <property type="entry name" value="BCTRLSENSOR"/>
</dbReference>
<evidence type="ECO:0000256" key="2">
    <source>
        <dbReference type="ARBA" id="ARBA00004236"/>
    </source>
</evidence>
<evidence type="ECO:0000256" key="3">
    <source>
        <dbReference type="ARBA" id="ARBA00004314"/>
    </source>
</evidence>
<dbReference type="PROSITE" id="PS51257">
    <property type="entry name" value="PROKAR_LIPOPROTEIN"/>
    <property type="match status" value="1"/>
</dbReference>
<reference evidence="17 18" key="1">
    <citation type="submission" date="2023-09" db="EMBL/GenBank/DDBJ databases">
        <authorList>
            <person name="Rey-Velasco X."/>
        </authorList>
    </citation>
    <scope>NUCLEOTIDE SEQUENCE [LARGE SCALE GENOMIC DNA]</scope>
    <source>
        <strain evidence="17 18">W409</strain>
    </source>
</reference>
<keyword evidence="14" id="KW-0812">Transmembrane</keyword>
<dbReference type="Proteomes" id="UP001249020">
    <property type="component" value="Unassembled WGS sequence"/>
</dbReference>
<feature type="coiled-coil region" evidence="13">
    <location>
        <begin position="244"/>
        <end position="271"/>
    </location>
</feature>
<dbReference type="InterPro" id="IPR003660">
    <property type="entry name" value="HAMP_dom"/>
</dbReference>
<organism evidence="17 18">
    <name type="scientific">Brumicola blandensis</name>
    <dbReference type="NCBI Taxonomy" id="3075611"/>
    <lineage>
        <taxon>Bacteria</taxon>
        <taxon>Pseudomonadati</taxon>
        <taxon>Pseudomonadota</taxon>
        <taxon>Gammaproteobacteria</taxon>
        <taxon>Alteromonadales</taxon>
        <taxon>Alteromonadaceae</taxon>
        <taxon>Brumicola</taxon>
    </lineage>
</organism>
<comment type="catalytic activity">
    <reaction evidence="1">
        <text>ATP + protein L-histidine = ADP + protein N-phospho-L-histidine.</text>
        <dbReference type="EC" id="2.7.13.3"/>
    </reaction>
</comment>
<keyword evidence="14" id="KW-1133">Transmembrane helix</keyword>